<proteinExistence type="predicted"/>
<feature type="transmembrane region" description="Helical" evidence="1">
    <location>
        <begin position="15"/>
        <end position="32"/>
    </location>
</feature>
<organism evidence="2 3">
    <name type="scientific">Helicobacter pylori Hp P-15</name>
    <dbReference type="NCBI Taxonomy" id="992080"/>
    <lineage>
        <taxon>Bacteria</taxon>
        <taxon>Pseudomonadati</taxon>
        <taxon>Campylobacterota</taxon>
        <taxon>Epsilonproteobacteria</taxon>
        <taxon>Campylobacterales</taxon>
        <taxon>Helicobacteraceae</taxon>
        <taxon>Helicobacter</taxon>
    </lineage>
</organism>
<evidence type="ECO:0000313" key="2">
    <source>
        <dbReference type="EMBL" id="EJC06281.1"/>
    </source>
</evidence>
<reference evidence="2 3" key="1">
    <citation type="journal article" date="2013" name="Pathog. Dis.">
        <title>Genome sequences of 65 Helicobacter pylori strains isolated from asymptomatic individuals and patients with gastric cancer, peptic ulcer disease, or gastritis.</title>
        <authorList>
            <person name="Blanchard T.G."/>
            <person name="Czinn S.J."/>
            <person name="Correa P."/>
            <person name="Nakazawa T."/>
            <person name="Keelan M."/>
            <person name="Morningstar L."/>
            <person name="Santana-Cruz I."/>
            <person name="Maroo A."/>
            <person name="McCracken C."/>
            <person name="Shefchek K."/>
            <person name="Daugherty S."/>
            <person name="Song Y."/>
            <person name="Fraser C.M."/>
            <person name="Fricke W.F."/>
        </authorList>
    </citation>
    <scope>NUCLEOTIDE SEQUENCE [LARGE SCALE GENOMIC DNA]</scope>
    <source>
        <strain evidence="2 3">Hp P-15</strain>
    </source>
</reference>
<name>J0Q620_HELPX</name>
<protein>
    <submittedName>
        <fullName evidence="2">Uncharacterized protein</fullName>
    </submittedName>
</protein>
<keyword evidence="1" id="KW-0472">Membrane</keyword>
<keyword evidence="1" id="KW-1133">Transmembrane helix</keyword>
<dbReference type="Proteomes" id="UP000005838">
    <property type="component" value="Unassembled WGS sequence"/>
</dbReference>
<evidence type="ECO:0000313" key="3">
    <source>
        <dbReference type="Proteomes" id="UP000005838"/>
    </source>
</evidence>
<dbReference type="PATRIC" id="fig|992080.3.peg.1434"/>
<accession>J0Q620</accession>
<dbReference type="EMBL" id="AKPP01000004">
    <property type="protein sequence ID" value="EJC06281.1"/>
    <property type="molecule type" value="Genomic_DNA"/>
</dbReference>
<keyword evidence="1" id="KW-0812">Transmembrane</keyword>
<evidence type="ECO:0000256" key="1">
    <source>
        <dbReference type="SAM" id="Phobius"/>
    </source>
</evidence>
<comment type="caution">
    <text evidence="2">The sequence shown here is derived from an EMBL/GenBank/DDBJ whole genome shotgun (WGS) entry which is preliminary data.</text>
</comment>
<dbReference type="AlphaFoldDB" id="J0Q620"/>
<gene>
    <name evidence="2" type="ORF">HPHPP15_1477</name>
</gene>
<sequence>MVVVFIKNNMVLHRLYRFMGAYAYYGFFYMFYNRRLFVKID</sequence>